<proteinExistence type="predicted"/>
<reference evidence="1" key="2">
    <citation type="journal article" date="2021" name="Genome Biol. Evol.">
        <title>Developing a high-quality reference genome for a parasitic bivalve with doubly uniparental inheritance (Bivalvia: Unionida).</title>
        <authorList>
            <person name="Smith C.H."/>
        </authorList>
    </citation>
    <scope>NUCLEOTIDE SEQUENCE</scope>
    <source>
        <strain evidence="1">CHS0354</strain>
        <tissue evidence="1">Mantle</tissue>
    </source>
</reference>
<evidence type="ECO:0000313" key="2">
    <source>
        <dbReference type="Proteomes" id="UP001195483"/>
    </source>
</evidence>
<gene>
    <name evidence="1" type="ORF">CHS0354_042446</name>
</gene>
<dbReference type="PANTHER" id="PTHR44147:SF2">
    <property type="entry name" value="DEHYDROGENASE_REDUCTASE SDR FAMILY MEMBER 1"/>
    <property type="match status" value="1"/>
</dbReference>
<reference evidence="1" key="1">
    <citation type="journal article" date="2021" name="Genome Biol. Evol.">
        <title>A High-Quality Reference Genome for a Parasitic Bivalve with Doubly Uniparental Inheritance (Bivalvia: Unionida).</title>
        <authorList>
            <person name="Smith C.H."/>
        </authorList>
    </citation>
    <scope>NUCLEOTIDE SEQUENCE</scope>
    <source>
        <strain evidence="1">CHS0354</strain>
    </source>
</reference>
<evidence type="ECO:0000313" key="1">
    <source>
        <dbReference type="EMBL" id="KAK3587662.1"/>
    </source>
</evidence>
<dbReference type="Proteomes" id="UP001195483">
    <property type="component" value="Unassembled WGS sequence"/>
</dbReference>
<dbReference type="SUPFAM" id="SSF51735">
    <property type="entry name" value="NAD(P)-binding Rossmann-fold domains"/>
    <property type="match status" value="2"/>
</dbReference>
<accession>A0AAE0S929</accession>
<reference evidence="1" key="3">
    <citation type="submission" date="2023-05" db="EMBL/GenBank/DDBJ databases">
        <authorList>
            <person name="Smith C.H."/>
        </authorList>
    </citation>
    <scope>NUCLEOTIDE SEQUENCE</scope>
    <source>
        <strain evidence="1">CHS0354</strain>
        <tissue evidence="1">Mantle</tissue>
    </source>
</reference>
<keyword evidence="2" id="KW-1185">Reference proteome</keyword>
<dbReference type="EMBL" id="JAEAOA010002355">
    <property type="protein sequence ID" value="KAK3587662.1"/>
    <property type="molecule type" value="Genomic_DNA"/>
</dbReference>
<dbReference type="InterPro" id="IPR036291">
    <property type="entry name" value="NAD(P)-bd_dom_sf"/>
</dbReference>
<dbReference type="Gene3D" id="3.40.50.720">
    <property type="entry name" value="NAD(P)-binding Rossmann-like Domain"/>
    <property type="match status" value="2"/>
</dbReference>
<comment type="caution">
    <text evidence="1">The sequence shown here is derived from an EMBL/GenBank/DDBJ whole genome shotgun (WGS) entry which is preliminary data.</text>
</comment>
<sequence>MNLYHLILGKTYTSNHARKIVSRKSVLSLGPQRTLEKSIALELGENGAIVYITGRTLEKPEGQCSSRKETAREIEQRGGQCILLQCDHANDDIKPSNFLSELAENDGTKKKWPHSQRIVCGGGGLRYLFNVCYGIGKEDCGLELRKHNVAFVSLWQGTVRTENLRHILLAVDISDQKVIRSMNEMERAQPLFENGDSTEFSGKCIVGLATDPNVMKKSGKILLTCDLGEDYGFLDKGGRKPFHMRQFKYIILLRYTKLQWVAS</sequence>
<protein>
    <submittedName>
        <fullName evidence="1">Uncharacterized protein</fullName>
    </submittedName>
</protein>
<name>A0AAE0S929_9BIVA</name>
<organism evidence="1 2">
    <name type="scientific">Potamilus streckersoni</name>
    <dbReference type="NCBI Taxonomy" id="2493646"/>
    <lineage>
        <taxon>Eukaryota</taxon>
        <taxon>Metazoa</taxon>
        <taxon>Spiralia</taxon>
        <taxon>Lophotrochozoa</taxon>
        <taxon>Mollusca</taxon>
        <taxon>Bivalvia</taxon>
        <taxon>Autobranchia</taxon>
        <taxon>Heteroconchia</taxon>
        <taxon>Palaeoheterodonta</taxon>
        <taxon>Unionida</taxon>
        <taxon>Unionoidea</taxon>
        <taxon>Unionidae</taxon>
        <taxon>Ambleminae</taxon>
        <taxon>Lampsilini</taxon>
        <taxon>Potamilus</taxon>
    </lineage>
</organism>
<dbReference type="PANTHER" id="PTHR44147">
    <property type="entry name" value="DEHYDROGENASE/REDUCTASE SDR FAMILY MEMBER 1"/>
    <property type="match status" value="1"/>
</dbReference>
<dbReference type="AlphaFoldDB" id="A0AAE0S929"/>